<organism evidence="2 3">
    <name type="scientific">Candidatus Coatesbacteria bacterium RBG_13_66_14</name>
    <dbReference type="NCBI Taxonomy" id="1817816"/>
    <lineage>
        <taxon>Bacteria</taxon>
        <taxon>Candidatus Coatesiibacteriota</taxon>
    </lineage>
</organism>
<evidence type="ECO:0000259" key="1">
    <source>
        <dbReference type="Pfam" id="PF00188"/>
    </source>
</evidence>
<protein>
    <recommendedName>
        <fullName evidence="1">SCP domain-containing protein</fullName>
    </recommendedName>
</protein>
<evidence type="ECO:0000313" key="3">
    <source>
        <dbReference type="Proteomes" id="UP000177187"/>
    </source>
</evidence>
<reference evidence="2 3" key="1">
    <citation type="journal article" date="2016" name="Nat. Commun.">
        <title>Thousands of microbial genomes shed light on interconnected biogeochemical processes in an aquifer system.</title>
        <authorList>
            <person name="Anantharaman K."/>
            <person name="Brown C.T."/>
            <person name="Hug L.A."/>
            <person name="Sharon I."/>
            <person name="Castelle C.J."/>
            <person name="Probst A.J."/>
            <person name="Thomas B.C."/>
            <person name="Singh A."/>
            <person name="Wilkins M.J."/>
            <person name="Karaoz U."/>
            <person name="Brodie E.L."/>
            <person name="Williams K.H."/>
            <person name="Hubbard S.S."/>
            <person name="Banfield J.F."/>
        </authorList>
    </citation>
    <scope>NUCLEOTIDE SEQUENCE [LARGE SCALE GENOMIC DNA]</scope>
</reference>
<evidence type="ECO:0000313" key="2">
    <source>
        <dbReference type="EMBL" id="OGD75503.1"/>
    </source>
</evidence>
<dbReference type="SUPFAM" id="SSF55797">
    <property type="entry name" value="PR-1-like"/>
    <property type="match status" value="1"/>
</dbReference>
<dbReference type="Pfam" id="PF00188">
    <property type="entry name" value="CAP"/>
    <property type="match status" value="1"/>
</dbReference>
<dbReference type="STRING" id="1817816.A2Y64_02605"/>
<dbReference type="AlphaFoldDB" id="A0A1F5F7C2"/>
<dbReference type="PANTHER" id="PTHR31157">
    <property type="entry name" value="SCP DOMAIN-CONTAINING PROTEIN"/>
    <property type="match status" value="1"/>
</dbReference>
<sequence>MGAAAFTGEAEAEELMLELVNAARAGEGLAPLAMDPAFTQVARQHSWEMIALDYFSHESPVPGSETVPQRVANAGLTEVWVGENIGADYRSGAYDWAALTRSTFEGLMDSPPHRANILDPDFNRVGIGIVRSSRGDLEGIHVTEVFTAKRIELNPISIVSDGAFYNVKLTGWLLADGWAGCFIRGSDQNFTPITPDPDGFFAAVIKLRRETGTYTLKLGIGPEEFGSKDIFNQFYVDTDQPVERALSINGAP</sequence>
<dbReference type="Gene3D" id="3.40.33.10">
    <property type="entry name" value="CAP"/>
    <property type="match status" value="1"/>
</dbReference>
<dbReference type="Proteomes" id="UP000177187">
    <property type="component" value="Unassembled WGS sequence"/>
</dbReference>
<dbReference type="InterPro" id="IPR035940">
    <property type="entry name" value="CAP_sf"/>
</dbReference>
<dbReference type="PANTHER" id="PTHR31157:SF1">
    <property type="entry name" value="SCP DOMAIN-CONTAINING PROTEIN"/>
    <property type="match status" value="1"/>
</dbReference>
<gene>
    <name evidence="2" type="ORF">A2Y64_02605</name>
</gene>
<dbReference type="InterPro" id="IPR014044">
    <property type="entry name" value="CAP_dom"/>
</dbReference>
<dbReference type="EMBL" id="MFAF01000070">
    <property type="protein sequence ID" value="OGD75503.1"/>
    <property type="molecule type" value="Genomic_DNA"/>
</dbReference>
<comment type="caution">
    <text evidence="2">The sequence shown here is derived from an EMBL/GenBank/DDBJ whole genome shotgun (WGS) entry which is preliminary data.</text>
</comment>
<dbReference type="CDD" id="cd05379">
    <property type="entry name" value="CAP_bacterial"/>
    <property type="match status" value="1"/>
</dbReference>
<name>A0A1F5F7C2_9BACT</name>
<proteinExistence type="predicted"/>
<feature type="domain" description="SCP" evidence="1">
    <location>
        <begin position="17"/>
        <end position="137"/>
    </location>
</feature>
<accession>A0A1F5F7C2</accession>